<dbReference type="InterPro" id="IPR049511">
    <property type="entry name" value="PGH-like_rpt"/>
</dbReference>
<evidence type="ECO:0000313" key="2">
    <source>
        <dbReference type="EMBL" id="PMD31456.1"/>
    </source>
</evidence>
<dbReference type="SUPFAM" id="SSF56601">
    <property type="entry name" value="beta-lactamase/transpeptidase-like"/>
    <property type="match status" value="1"/>
</dbReference>
<organism evidence="2 3">
    <name type="scientific">Hyaloscypha variabilis (strain UAMH 11265 / GT02V1 / F)</name>
    <name type="common">Meliniomyces variabilis</name>
    <dbReference type="NCBI Taxonomy" id="1149755"/>
    <lineage>
        <taxon>Eukaryota</taxon>
        <taxon>Fungi</taxon>
        <taxon>Dikarya</taxon>
        <taxon>Ascomycota</taxon>
        <taxon>Pezizomycotina</taxon>
        <taxon>Leotiomycetes</taxon>
        <taxon>Helotiales</taxon>
        <taxon>Hyaloscyphaceae</taxon>
        <taxon>Hyaloscypha</taxon>
        <taxon>Hyaloscypha variabilis</taxon>
    </lineage>
</organism>
<proteinExistence type="predicted"/>
<accession>A0A2J6QYV7</accession>
<evidence type="ECO:0000313" key="3">
    <source>
        <dbReference type="Proteomes" id="UP000235786"/>
    </source>
</evidence>
<evidence type="ECO:0000259" key="1">
    <source>
        <dbReference type="Pfam" id="PF00144"/>
    </source>
</evidence>
<reference evidence="2 3" key="1">
    <citation type="submission" date="2016-04" db="EMBL/GenBank/DDBJ databases">
        <title>A degradative enzymes factory behind the ericoid mycorrhizal symbiosis.</title>
        <authorList>
            <consortium name="DOE Joint Genome Institute"/>
            <person name="Martino E."/>
            <person name="Morin E."/>
            <person name="Grelet G."/>
            <person name="Kuo A."/>
            <person name="Kohler A."/>
            <person name="Daghino S."/>
            <person name="Barry K."/>
            <person name="Choi C."/>
            <person name="Cichocki N."/>
            <person name="Clum A."/>
            <person name="Copeland A."/>
            <person name="Hainaut M."/>
            <person name="Haridas S."/>
            <person name="Labutti K."/>
            <person name="Lindquist E."/>
            <person name="Lipzen A."/>
            <person name="Khouja H.-R."/>
            <person name="Murat C."/>
            <person name="Ohm R."/>
            <person name="Olson A."/>
            <person name="Spatafora J."/>
            <person name="Veneault-Fourrey C."/>
            <person name="Henrissat B."/>
            <person name="Grigoriev I."/>
            <person name="Martin F."/>
            <person name="Perotto S."/>
        </authorList>
    </citation>
    <scope>NUCLEOTIDE SEQUENCE [LARGE SCALE GENOMIC DNA]</scope>
    <source>
        <strain evidence="2 3">F</strain>
    </source>
</reference>
<sequence length="685" mass="74550">MAQFIAWHGSNLAQHEQHVADGTKLGYSWQSLSIHDSVTDPHYSGVMIQQSPKVAQRAFPTLTAVQLEGTLEAQRRHGYGPVIIAATGTSSDPLFAAVFAAGSQNSILRFGLITGDESVAASIQSVNRIAQDNGQIPLWLAVYGDANDPRFAGIWVSNTDKVAWNADGLVESAGDYQTRFNVQTSAWCRPALVPVSPDGNFMSLFVDNRIGPWQARHNLTFAQYQAEFDNWTKQGFFPANVQGGGSGSATRYSALFVKSVQPVQKQWTTTGPVTNAEIDLIIGEAMMNSPVRHASLAIIHGTTLVYARGYTYAEPSWPVVQPTTFFRQASCSKMATALAIYQLIENNQLNLSDRMQDILELQTPTQVPPTDPRFNTITIQHLLEHTSGLVPNAADTDLNCLNAFLRANPLGNWVLPVSADMTNSYIASLSLASDPGTAQVYNNCGYYLLGRILSAKHSIPGTPLTPPVVPAPIDVFKQYLFAPLKISHIRQSDSVLQTTLPDEARYRSHEIPLLRSVMSPLQPLVPAGYGDGRLDDKEGSGGLSAATTDMARLLAILLKTTDGPALKRSTITTMLNNAAANFNRWRNPTVDFRVGHGFDEVEVQQGGTYHAQKGGQMTSTDDVNSTIVGTVVQIDGEWGFALSWAGWMPNTNGFWYPDYPTVMNAVKAATWGPADLFPSFGMPSL</sequence>
<dbReference type="STRING" id="1149755.A0A2J6QYV7"/>
<dbReference type="PANTHER" id="PTHR43283">
    <property type="entry name" value="BETA-LACTAMASE-RELATED"/>
    <property type="match status" value="1"/>
</dbReference>
<dbReference type="InterPro" id="IPR050789">
    <property type="entry name" value="Diverse_Enzym_Activities"/>
</dbReference>
<dbReference type="Gene3D" id="3.40.710.10">
    <property type="entry name" value="DD-peptidase/beta-lactamase superfamily"/>
    <property type="match status" value="1"/>
</dbReference>
<dbReference type="OrthoDB" id="3491242at2759"/>
<dbReference type="PANTHER" id="PTHR43283:SF3">
    <property type="entry name" value="BETA-LACTAMASE FAMILY PROTEIN (AFU_ORTHOLOGUE AFUA_5G07500)"/>
    <property type="match status" value="1"/>
</dbReference>
<dbReference type="Pfam" id="PF00144">
    <property type="entry name" value="Beta-lactamase"/>
    <property type="match status" value="1"/>
</dbReference>
<dbReference type="InterPro" id="IPR001466">
    <property type="entry name" value="Beta-lactam-related"/>
</dbReference>
<dbReference type="EMBL" id="KZ613962">
    <property type="protein sequence ID" value="PMD31456.1"/>
    <property type="molecule type" value="Genomic_DNA"/>
</dbReference>
<dbReference type="Proteomes" id="UP000235786">
    <property type="component" value="Unassembled WGS sequence"/>
</dbReference>
<feature type="domain" description="Beta-lactamase-related" evidence="1">
    <location>
        <begin position="293"/>
        <end position="657"/>
    </location>
</feature>
<gene>
    <name evidence="2" type="ORF">L207DRAFT_519285</name>
</gene>
<dbReference type="InterPro" id="IPR012338">
    <property type="entry name" value="Beta-lactam/transpept-like"/>
</dbReference>
<keyword evidence="3" id="KW-1185">Reference proteome</keyword>
<dbReference type="AlphaFoldDB" id="A0A2J6QYV7"/>
<dbReference type="Pfam" id="PF17660">
    <property type="entry name" value="BTRD1"/>
    <property type="match status" value="3"/>
</dbReference>
<name>A0A2J6QYV7_HYAVF</name>
<protein>
    <submittedName>
        <fullName evidence="2">Beta-lactamase/transpeptidase-like protein</fullName>
    </submittedName>
</protein>